<protein>
    <submittedName>
        <fullName evidence="1">Uncharacterized protein</fullName>
    </submittedName>
</protein>
<name>A0A8X6NGF6_NEPPI</name>
<organism evidence="1 2">
    <name type="scientific">Nephila pilipes</name>
    <name type="common">Giant wood spider</name>
    <name type="synonym">Nephila maculata</name>
    <dbReference type="NCBI Taxonomy" id="299642"/>
    <lineage>
        <taxon>Eukaryota</taxon>
        <taxon>Metazoa</taxon>
        <taxon>Ecdysozoa</taxon>
        <taxon>Arthropoda</taxon>
        <taxon>Chelicerata</taxon>
        <taxon>Arachnida</taxon>
        <taxon>Araneae</taxon>
        <taxon>Araneomorphae</taxon>
        <taxon>Entelegynae</taxon>
        <taxon>Araneoidea</taxon>
        <taxon>Nephilidae</taxon>
        <taxon>Nephila</taxon>
    </lineage>
</organism>
<dbReference type="OrthoDB" id="6425040at2759"/>
<comment type="caution">
    <text evidence="1">The sequence shown here is derived from an EMBL/GenBank/DDBJ whole genome shotgun (WGS) entry which is preliminary data.</text>
</comment>
<proteinExistence type="predicted"/>
<dbReference type="EMBL" id="BMAW01009417">
    <property type="protein sequence ID" value="GFT13728.1"/>
    <property type="molecule type" value="Genomic_DNA"/>
</dbReference>
<accession>A0A8X6NGF6</accession>
<evidence type="ECO:0000313" key="1">
    <source>
        <dbReference type="EMBL" id="GFT13728.1"/>
    </source>
</evidence>
<dbReference type="AlphaFoldDB" id="A0A8X6NGF6"/>
<sequence length="96" mass="11266">MFGRLPFPRNFSTNSKPYLPFIFSEFNYCKQLIHYDASSLDSNFFTKAQRTSLFCYDLRQSNSVLLSDEAIFSLEGVFNMYNQHMWALENSHGTKL</sequence>
<gene>
    <name evidence="1" type="ORF">NPIL_399171</name>
</gene>
<reference evidence="1" key="1">
    <citation type="submission" date="2020-08" db="EMBL/GenBank/DDBJ databases">
        <title>Multicomponent nature underlies the extraordinary mechanical properties of spider dragline silk.</title>
        <authorList>
            <person name="Kono N."/>
            <person name="Nakamura H."/>
            <person name="Mori M."/>
            <person name="Yoshida Y."/>
            <person name="Ohtoshi R."/>
            <person name="Malay A.D."/>
            <person name="Moran D.A.P."/>
            <person name="Tomita M."/>
            <person name="Numata K."/>
            <person name="Arakawa K."/>
        </authorList>
    </citation>
    <scope>NUCLEOTIDE SEQUENCE</scope>
</reference>
<dbReference type="Proteomes" id="UP000887013">
    <property type="component" value="Unassembled WGS sequence"/>
</dbReference>
<evidence type="ECO:0000313" key="2">
    <source>
        <dbReference type="Proteomes" id="UP000887013"/>
    </source>
</evidence>
<keyword evidence="2" id="KW-1185">Reference proteome</keyword>